<protein>
    <submittedName>
        <fullName evidence="1">Uncharacterized protein</fullName>
    </submittedName>
</protein>
<reference evidence="2" key="1">
    <citation type="journal article" date="2011" name="Genome Biol.">
        <title>Comparative and functional genomics provide insights into the pathogenicity of dermatophytic fungi.</title>
        <authorList>
            <person name="Burmester A."/>
            <person name="Shelest E."/>
            <person name="Gloeckner G."/>
            <person name="Heddergott C."/>
            <person name="Schindler S."/>
            <person name="Staib P."/>
            <person name="Heidel A."/>
            <person name="Felder M."/>
            <person name="Petzold A."/>
            <person name="Szafranski K."/>
            <person name="Feuermann M."/>
            <person name="Pedruzzi I."/>
            <person name="Priebe S."/>
            <person name="Groth M."/>
            <person name="Winkler R."/>
            <person name="Li W."/>
            <person name="Kniemeyer O."/>
            <person name="Schroeckh V."/>
            <person name="Hertweck C."/>
            <person name="Hube B."/>
            <person name="White T.C."/>
            <person name="Platzer M."/>
            <person name="Guthke R."/>
            <person name="Heitman J."/>
            <person name="Woestemeyer J."/>
            <person name="Zipfel P.F."/>
            <person name="Monod M."/>
            <person name="Brakhage A.A."/>
        </authorList>
    </citation>
    <scope>NUCLEOTIDE SEQUENCE [LARGE SCALE GENOMIC DNA]</scope>
    <source>
        <strain evidence="2">HKI 0517</strain>
    </source>
</reference>
<comment type="caution">
    <text evidence="1">The sequence shown here is derived from an EMBL/GenBank/DDBJ whole genome shotgun (WGS) entry which is preliminary data.</text>
</comment>
<evidence type="ECO:0000313" key="1">
    <source>
        <dbReference type="EMBL" id="EFE43764.1"/>
    </source>
</evidence>
<dbReference type="KEGG" id="tve:TRV_01441"/>
<dbReference type="EMBL" id="ACYE01000078">
    <property type="protein sequence ID" value="EFE43764.1"/>
    <property type="molecule type" value="Genomic_DNA"/>
</dbReference>
<dbReference type="GeneID" id="9579514"/>
<dbReference type="RefSeq" id="XP_003024375.1">
    <property type="nucleotide sequence ID" value="XM_003024329.1"/>
</dbReference>
<evidence type="ECO:0000313" key="2">
    <source>
        <dbReference type="Proteomes" id="UP000008383"/>
    </source>
</evidence>
<proteinExistence type="predicted"/>
<organism evidence="1 2">
    <name type="scientific">Trichophyton verrucosum (strain HKI 0517)</name>
    <dbReference type="NCBI Taxonomy" id="663202"/>
    <lineage>
        <taxon>Eukaryota</taxon>
        <taxon>Fungi</taxon>
        <taxon>Dikarya</taxon>
        <taxon>Ascomycota</taxon>
        <taxon>Pezizomycotina</taxon>
        <taxon>Eurotiomycetes</taxon>
        <taxon>Eurotiomycetidae</taxon>
        <taxon>Onygenales</taxon>
        <taxon>Arthrodermataceae</taxon>
        <taxon>Trichophyton</taxon>
    </lineage>
</organism>
<gene>
    <name evidence="1" type="ORF">TRV_01441</name>
</gene>
<dbReference type="AlphaFoldDB" id="D4D2Y5"/>
<name>D4D2Y5_TRIVH</name>
<dbReference type="Proteomes" id="UP000008383">
    <property type="component" value="Unassembled WGS sequence"/>
</dbReference>
<dbReference type="HOGENOM" id="CLU_1402124_0_0_1"/>
<accession>D4D2Y5</accession>
<keyword evidence="2" id="KW-1185">Reference proteome</keyword>
<sequence>MKPDVGIAQSGNSALHLHNLPILYTKMPPSKIPNTSLAIASVHGGLSVHTNYLFGYVLRRLCDTIPLKKMFGRSYPVLAAVYSRIRGLKSRMHMSVDIPGQSEKPKDLLGPPGVQEMHLQSIVISQFAGETLLLLHPTIVLGGGCQRPSPAGTSESNINYISSGTKNEGGSIFLCDRHCCSAGSLAENYQNVFVLTNKSERRVSSEGG</sequence>